<gene>
    <name evidence="1" type="ORF">HDA43_006808</name>
</gene>
<name>A0A852V8X0_9ACTN</name>
<dbReference type="AlphaFoldDB" id="A0A852V8X0"/>
<comment type="caution">
    <text evidence="1">The sequence shown here is derived from an EMBL/GenBank/DDBJ whole genome shotgun (WGS) entry which is preliminary data.</text>
</comment>
<keyword evidence="2" id="KW-1185">Reference proteome</keyword>
<dbReference type="RefSeq" id="WP_179828998.1">
    <property type="nucleotide sequence ID" value="NZ_JACCCO010000004.1"/>
</dbReference>
<organism evidence="1 2">
    <name type="scientific">Streptosporangium sandarakinum</name>
    <dbReference type="NCBI Taxonomy" id="1260955"/>
    <lineage>
        <taxon>Bacteria</taxon>
        <taxon>Bacillati</taxon>
        <taxon>Actinomycetota</taxon>
        <taxon>Actinomycetes</taxon>
        <taxon>Streptosporangiales</taxon>
        <taxon>Streptosporangiaceae</taxon>
        <taxon>Streptosporangium</taxon>
    </lineage>
</organism>
<dbReference type="InterPro" id="IPR011990">
    <property type="entry name" value="TPR-like_helical_dom_sf"/>
</dbReference>
<reference evidence="1 2" key="1">
    <citation type="submission" date="2020-07" db="EMBL/GenBank/DDBJ databases">
        <title>Sequencing the genomes of 1000 actinobacteria strains.</title>
        <authorList>
            <person name="Klenk H.-P."/>
        </authorList>
    </citation>
    <scope>NUCLEOTIDE SEQUENCE [LARGE SCALE GENOMIC DNA]</scope>
    <source>
        <strain evidence="1 2">DSM 45763</strain>
    </source>
</reference>
<accession>A0A852V8X0</accession>
<sequence>MHRRTLLSAVGLAIPAHLLAKLDDALAVGLASPTPPDLSRITARLTQARARYDMGDLTRLIADLPELLTNAHEAADLHPRPDAYTLAASCYDLATLALNKIGGHQASRITADRATMLAKLSGSPVSMASSARCLGIVLRQEGREAVADQVTLRAIALLESTGLTQPAEAATYAQMLCASAYNSARLGDRDRALSMIREASQAAAHLPAILGQRHAFSSAHIAGYTVSVHWRLGDAGAALHAGHDLHPSQLPTPERRGRLHTDLARAWWQWGKPEQTASALLAAYRHAPSEVRDRPAIRQIAVELAERHPRVAGVPELTLAVSHRHRSRPSA</sequence>
<protein>
    <submittedName>
        <fullName evidence="1">Tetratricopeptide (TPR) repeat protein</fullName>
    </submittedName>
</protein>
<evidence type="ECO:0000313" key="2">
    <source>
        <dbReference type="Proteomes" id="UP000576393"/>
    </source>
</evidence>
<evidence type="ECO:0000313" key="1">
    <source>
        <dbReference type="EMBL" id="NYF44566.1"/>
    </source>
</evidence>
<dbReference type="Proteomes" id="UP000576393">
    <property type="component" value="Unassembled WGS sequence"/>
</dbReference>
<dbReference type="Gene3D" id="1.25.40.10">
    <property type="entry name" value="Tetratricopeptide repeat domain"/>
    <property type="match status" value="1"/>
</dbReference>
<proteinExistence type="predicted"/>
<dbReference type="EMBL" id="JACCCO010000004">
    <property type="protein sequence ID" value="NYF44566.1"/>
    <property type="molecule type" value="Genomic_DNA"/>
</dbReference>